<dbReference type="OrthoDB" id="2058215at2"/>
<evidence type="ECO:0000313" key="2">
    <source>
        <dbReference type="EMBL" id="PVY45721.1"/>
    </source>
</evidence>
<dbReference type="EMBL" id="QEKK01000023">
    <property type="protein sequence ID" value="PVY45721.1"/>
    <property type="molecule type" value="Genomic_DNA"/>
</dbReference>
<dbReference type="Proteomes" id="UP000245778">
    <property type="component" value="Unassembled WGS sequence"/>
</dbReference>
<accession>A0A2U1BAQ9</accession>
<protein>
    <submittedName>
        <fullName evidence="2">Uncharacterized protein</fullName>
    </submittedName>
</protein>
<name>A0A2U1BAQ9_9FIRM</name>
<evidence type="ECO:0000256" key="1">
    <source>
        <dbReference type="SAM" id="MobiDB-lite"/>
    </source>
</evidence>
<dbReference type="AlphaFoldDB" id="A0A2U1BAQ9"/>
<dbReference type="RefSeq" id="WP_133241653.1">
    <property type="nucleotide sequence ID" value="NZ_JABFHK010000044.1"/>
</dbReference>
<evidence type="ECO:0000313" key="3">
    <source>
        <dbReference type="Proteomes" id="UP000245778"/>
    </source>
</evidence>
<sequence>MSKLEERESRRRSTAVGKFVEQTPVEAGSSGRRGRPKEDRELKKRISLSVLPSLYEDIRKIAYVQRSSISDLIGQMMEKYRVDHAVELQQYSNIVNQKGDRDIYK</sequence>
<proteinExistence type="predicted"/>
<feature type="region of interest" description="Disordered" evidence="1">
    <location>
        <begin position="1"/>
        <end position="41"/>
    </location>
</feature>
<gene>
    <name evidence="2" type="ORF">C7373_1236</name>
</gene>
<organism evidence="2 3">
    <name type="scientific">Intestinimonas butyriciproducens</name>
    <dbReference type="NCBI Taxonomy" id="1297617"/>
    <lineage>
        <taxon>Bacteria</taxon>
        <taxon>Bacillati</taxon>
        <taxon>Bacillota</taxon>
        <taxon>Clostridia</taxon>
        <taxon>Eubacteriales</taxon>
        <taxon>Intestinimonas</taxon>
    </lineage>
</organism>
<comment type="caution">
    <text evidence="2">The sequence shown here is derived from an EMBL/GenBank/DDBJ whole genome shotgun (WGS) entry which is preliminary data.</text>
</comment>
<reference evidence="2 3" key="1">
    <citation type="submission" date="2018-04" db="EMBL/GenBank/DDBJ databases">
        <title>Genomic Encyclopedia of Type Strains, Phase IV (KMG-IV): sequencing the most valuable type-strain genomes for metagenomic binning, comparative biology and taxonomic classification.</title>
        <authorList>
            <person name="Goeker M."/>
        </authorList>
    </citation>
    <scope>NUCLEOTIDE SEQUENCE [LARGE SCALE GENOMIC DNA]</scope>
    <source>
        <strain evidence="2 3">DSM 26588</strain>
    </source>
</reference>
<feature type="compositionally biased region" description="Basic and acidic residues" evidence="1">
    <location>
        <begin position="1"/>
        <end position="11"/>
    </location>
</feature>